<feature type="compositionally biased region" description="Low complexity" evidence="1">
    <location>
        <begin position="62"/>
        <end position="86"/>
    </location>
</feature>
<organism evidence="3 4">
    <name type="scientific">Verrucosispora sioxanthis</name>
    <dbReference type="NCBI Taxonomy" id="2499994"/>
    <lineage>
        <taxon>Bacteria</taxon>
        <taxon>Bacillati</taxon>
        <taxon>Actinomycetota</taxon>
        <taxon>Actinomycetes</taxon>
        <taxon>Micromonosporales</taxon>
        <taxon>Micromonosporaceae</taxon>
        <taxon>Micromonospora</taxon>
    </lineage>
</organism>
<reference evidence="3 4" key="1">
    <citation type="submission" date="2020-02" db="EMBL/GenBank/DDBJ databases">
        <title>Draft Genome Sequence of Verrucosispora sp. Strain CWR15, Isolated from Gulf of Mexico Sponge.</title>
        <authorList>
            <person name="Kennedy S.J."/>
            <person name="Cella E."/>
            <person name="Azarian T."/>
            <person name="Baker B.J."/>
            <person name="Shaw L.N."/>
        </authorList>
    </citation>
    <scope>NUCLEOTIDE SEQUENCE [LARGE SCALE GENOMIC DNA]</scope>
    <source>
        <strain evidence="3 4">CWR15</strain>
    </source>
</reference>
<comment type="caution">
    <text evidence="3">The sequence shown here is derived from an EMBL/GenBank/DDBJ whole genome shotgun (WGS) entry which is preliminary data.</text>
</comment>
<sequence>MTGDDPQRGRRPWRPLLVTAAVVTLVAAALTVPALLPDDDAGPPAVLPTTGPTATSEPAPPDATASVPPTPAPSSTSATPAATTGAPNPPPGGGDSLVEAANRLDQVIGAGLADGGIRDDVGIDLRNELRNLTREVTGGEGELGPGVARLREKVSIRLREKGLSPAYAQQLDAAITALGAAQV</sequence>
<protein>
    <recommendedName>
        <fullName evidence="5">Serine/threonine protein kinase</fullName>
    </recommendedName>
</protein>
<keyword evidence="2" id="KW-1133">Transmembrane helix</keyword>
<feature type="compositionally biased region" description="Low complexity" evidence="1">
    <location>
        <begin position="35"/>
        <end position="48"/>
    </location>
</feature>
<dbReference type="Proteomes" id="UP000478148">
    <property type="component" value="Unassembled WGS sequence"/>
</dbReference>
<keyword evidence="2" id="KW-0472">Membrane</keyword>
<gene>
    <name evidence="3" type="ORF">ENC19_14390</name>
</gene>
<keyword evidence="4" id="KW-1185">Reference proteome</keyword>
<name>A0A6M1L526_9ACTN</name>
<evidence type="ECO:0000313" key="4">
    <source>
        <dbReference type="Proteomes" id="UP000478148"/>
    </source>
</evidence>
<dbReference type="RefSeq" id="WP_164447696.1">
    <property type="nucleotide sequence ID" value="NZ_SAIY01000004.1"/>
</dbReference>
<accession>A0A6M1L526</accession>
<evidence type="ECO:0000313" key="3">
    <source>
        <dbReference type="EMBL" id="NGM13770.1"/>
    </source>
</evidence>
<dbReference type="EMBL" id="SAIY01000004">
    <property type="protein sequence ID" value="NGM13770.1"/>
    <property type="molecule type" value="Genomic_DNA"/>
</dbReference>
<evidence type="ECO:0000256" key="2">
    <source>
        <dbReference type="SAM" id="Phobius"/>
    </source>
</evidence>
<proteinExistence type="predicted"/>
<feature type="transmembrane region" description="Helical" evidence="2">
    <location>
        <begin position="16"/>
        <end position="36"/>
    </location>
</feature>
<keyword evidence="2" id="KW-0812">Transmembrane</keyword>
<feature type="region of interest" description="Disordered" evidence="1">
    <location>
        <begin position="35"/>
        <end position="98"/>
    </location>
</feature>
<evidence type="ECO:0008006" key="5">
    <source>
        <dbReference type="Google" id="ProtNLM"/>
    </source>
</evidence>
<dbReference type="AlphaFoldDB" id="A0A6M1L526"/>
<evidence type="ECO:0000256" key="1">
    <source>
        <dbReference type="SAM" id="MobiDB-lite"/>
    </source>
</evidence>